<gene>
    <name evidence="3" type="ORF">G2W53_004640</name>
</gene>
<dbReference type="Pfam" id="PF00078">
    <property type="entry name" value="RVT_1"/>
    <property type="match status" value="1"/>
</dbReference>
<organism evidence="3 4">
    <name type="scientific">Senna tora</name>
    <dbReference type="NCBI Taxonomy" id="362788"/>
    <lineage>
        <taxon>Eukaryota</taxon>
        <taxon>Viridiplantae</taxon>
        <taxon>Streptophyta</taxon>
        <taxon>Embryophyta</taxon>
        <taxon>Tracheophyta</taxon>
        <taxon>Spermatophyta</taxon>
        <taxon>Magnoliopsida</taxon>
        <taxon>eudicotyledons</taxon>
        <taxon>Gunneridae</taxon>
        <taxon>Pentapetalae</taxon>
        <taxon>rosids</taxon>
        <taxon>fabids</taxon>
        <taxon>Fabales</taxon>
        <taxon>Fabaceae</taxon>
        <taxon>Caesalpinioideae</taxon>
        <taxon>Cassia clade</taxon>
        <taxon>Senna</taxon>
    </lineage>
</organism>
<dbReference type="AlphaFoldDB" id="A0A835CKF3"/>
<dbReference type="Proteomes" id="UP000634136">
    <property type="component" value="Unassembled WGS sequence"/>
</dbReference>
<feature type="domain" description="Reverse transcriptase" evidence="2">
    <location>
        <begin position="359"/>
        <end position="635"/>
    </location>
</feature>
<evidence type="ECO:0000313" key="4">
    <source>
        <dbReference type="Proteomes" id="UP000634136"/>
    </source>
</evidence>
<keyword evidence="4" id="KW-1185">Reference proteome</keyword>
<accession>A0A835CKF3</accession>
<feature type="region of interest" description="Disordered" evidence="1">
    <location>
        <begin position="35"/>
        <end position="56"/>
    </location>
</feature>
<evidence type="ECO:0000259" key="2">
    <source>
        <dbReference type="PROSITE" id="PS50878"/>
    </source>
</evidence>
<dbReference type="OrthoDB" id="1741243at2759"/>
<protein>
    <submittedName>
        <fullName evidence="3">Ribonuclease H</fullName>
    </submittedName>
</protein>
<dbReference type="InterPro" id="IPR043502">
    <property type="entry name" value="DNA/RNA_pol_sf"/>
</dbReference>
<dbReference type="InterPro" id="IPR000477">
    <property type="entry name" value="RT_dom"/>
</dbReference>
<reference evidence="3" key="1">
    <citation type="submission" date="2020-09" db="EMBL/GenBank/DDBJ databases">
        <title>Genome-Enabled Discovery of Anthraquinone Biosynthesis in Senna tora.</title>
        <authorList>
            <person name="Kang S.-H."/>
            <person name="Pandey R.P."/>
            <person name="Lee C.-M."/>
            <person name="Sim J.-S."/>
            <person name="Jeong J.-T."/>
            <person name="Choi B.-S."/>
            <person name="Jung M."/>
            <person name="Ginzburg D."/>
            <person name="Zhao K."/>
            <person name="Won S.Y."/>
            <person name="Oh T.-J."/>
            <person name="Yu Y."/>
            <person name="Kim N.-H."/>
            <person name="Lee O.R."/>
            <person name="Lee T.-H."/>
            <person name="Bashyal P."/>
            <person name="Kim T.-S."/>
            <person name="Lee W.-H."/>
            <person name="Kawkins C."/>
            <person name="Kim C.-K."/>
            <person name="Kim J.S."/>
            <person name="Ahn B.O."/>
            <person name="Rhee S.Y."/>
            <person name="Sohng J.K."/>
        </authorList>
    </citation>
    <scope>NUCLEOTIDE SEQUENCE</scope>
    <source>
        <tissue evidence="3">Leaf</tissue>
    </source>
</reference>
<evidence type="ECO:0000256" key="1">
    <source>
        <dbReference type="SAM" id="MobiDB-lite"/>
    </source>
</evidence>
<name>A0A835CKF3_9FABA</name>
<comment type="caution">
    <text evidence="3">The sequence shown here is derived from an EMBL/GenBank/DDBJ whole genome shotgun (WGS) entry which is preliminary data.</text>
</comment>
<dbReference type="EMBL" id="JAAIUW010000002">
    <property type="protein sequence ID" value="KAF7842342.1"/>
    <property type="molecule type" value="Genomic_DNA"/>
</dbReference>
<dbReference type="PROSITE" id="PS50878">
    <property type="entry name" value="RT_POL"/>
    <property type="match status" value="1"/>
</dbReference>
<evidence type="ECO:0000313" key="3">
    <source>
        <dbReference type="EMBL" id="KAF7842342.1"/>
    </source>
</evidence>
<proteinExistence type="predicted"/>
<dbReference type="SUPFAM" id="SSF56672">
    <property type="entry name" value="DNA/RNA polymerases"/>
    <property type="match status" value="1"/>
</dbReference>
<sequence>MEDGRDCDCEVWNLIRRHRFDAKFLNKQKTNTFKTASFGRNAQELQTPNSRGSYSRNETGLKKLQCRVYFNYFIHDIPSSRKMPAMRNLTVSEVSNEGRPHRLEIGVIGHQNQKQHNQRRHAPRRAAGLTQKLLPQLRRWDHEASISGHRVSQQEQNKWQKQHQHLQVHRPCLHGCLVACVRWYPQQKHDNPNYGNKLRRWYVRSQLEFYLDCEESLWAQKARETWLVNGDRYTAYFHNIVKRRRVQNHITTIQDENGGWCDNLKDIQSMGISYFKDIFTETSTWQVDQILSNLGKYHIPSLTDTHLNVLNLPLSEDECFLALNQMKLDGAPGPDGFHVRFYRQFWDIVKGDVLSMLNSFFQNGIMDPKLNMSYITLIPKTLSPQTFKDFRRISLANVSYKLVTKILCNRLKVILPDIIAPNQSAFLKGRLIGDNILLATEVMNKIKNTRNGKTGWCALKLDTHKAYDKLSWNFIEAVLRRMVFLDIWIKYIMNCLTSVEYQLLINGGVTDKFQPTCGIRQGDPISPYIFILYANVLSCMIRKQEDAKLWQGVKIGRTSIPITHLMYVDDALLFFQATEFNIHSVKRVLKEYGDMAGQEMNSGTYIDYRESKTLGVQETIDKIENKLKDWKALLLSQAATLTLIKSVINSYLVYPLSCIQFPKNKCRKIESLMSNFFWGYTGNCPKIHLHNWQFLCKPKLAGGLALCDVQAFNHALLAKHLWRVLTSHRSPAVSILASKYVDSKGSLIIPSKLLGIGRQSLNQKRSSIPM</sequence>
<dbReference type="PANTHER" id="PTHR31635">
    <property type="entry name" value="REVERSE TRANSCRIPTASE DOMAIN-CONTAINING PROTEIN-RELATED"/>
    <property type="match status" value="1"/>
</dbReference>
<dbReference type="PANTHER" id="PTHR31635:SF196">
    <property type="entry name" value="REVERSE TRANSCRIPTASE DOMAIN-CONTAINING PROTEIN-RELATED"/>
    <property type="match status" value="1"/>
</dbReference>
<dbReference type="CDD" id="cd01650">
    <property type="entry name" value="RT_nLTR_like"/>
    <property type="match status" value="1"/>
</dbReference>